<keyword evidence="3 5" id="KW-1133">Transmembrane helix</keyword>
<dbReference type="GO" id="GO:0005524">
    <property type="term" value="F:ATP binding"/>
    <property type="evidence" value="ECO:0007669"/>
    <property type="project" value="InterPro"/>
</dbReference>
<dbReference type="Gene3D" id="1.20.1560.10">
    <property type="entry name" value="ABC transporter type 1, transmembrane domain"/>
    <property type="match status" value="1"/>
</dbReference>
<protein>
    <submittedName>
        <fullName evidence="8">ABC-type bacteriocin/lantibiotic exporter, contains an N-terminal double-glycine peptidase domain</fullName>
    </submittedName>
</protein>
<reference evidence="9" key="1">
    <citation type="submission" date="2016-10" db="EMBL/GenBank/DDBJ databases">
        <authorList>
            <person name="Varghese N."/>
            <person name="Submissions S."/>
        </authorList>
    </citation>
    <scope>NUCLEOTIDE SEQUENCE [LARGE SCALE GENOMIC DNA]</scope>
    <source>
        <strain evidence="9">Gh-67</strain>
    </source>
</reference>
<dbReference type="PROSITE" id="PS50929">
    <property type="entry name" value="ABC_TM1F"/>
    <property type="match status" value="1"/>
</dbReference>
<evidence type="ECO:0000256" key="2">
    <source>
        <dbReference type="ARBA" id="ARBA00022692"/>
    </source>
</evidence>
<evidence type="ECO:0000313" key="8">
    <source>
        <dbReference type="EMBL" id="SDF91522.1"/>
    </source>
</evidence>
<feature type="transmembrane region" description="Helical" evidence="5">
    <location>
        <begin position="253"/>
        <end position="274"/>
    </location>
</feature>
<dbReference type="PROSITE" id="PS50893">
    <property type="entry name" value="ABC_TRANSPORTER_2"/>
    <property type="match status" value="1"/>
</dbReference>
<dbReference type="GO" id="GO:0015421">
    <property type="term" value="F:ABC-type oligopeptide transporter activity"/>
    <property type="evidence" value="ECO:0007669"/>
    <property type="project" value="TreeGrafter"/>
</dbReference>
<feature type="domain" description="ABC transporter" evidence="6">
    <location>
        <begin position="345"/>
        <end position="553"/>
    </location>
</feature>
<dbReference type="GO" id="GO:0016887">
    <property type="term" value="F:ATP hydrolysis activity"/>
    <property type="evidence" value="ECO:0007669"/>
    <property type="project" value="InterPro"/>
</dbReference>
<dbReference type="Gene3D" id="3.40.50.300">
    <property type="entry name" value="P-loop containing nucleotide triphosphate hydrolases"/>
    <property type="match status" value="1"/>
</dbReference>
<dbReference type="RefSeq" id="WP_091162892.1">
    <property type="nucleotide sequence ID" value="NZ_FNCG01000001.1"/>
</dbReference>
<dbReference type="InterPro" id="IPR011527">
    <property type="entry name" value="ABC1_TM_dom"/>
</dbReference>
<dbReference type="PANTHER" id="PTHR43394:SF4">
    <property type="entry name" value="TOXIN SECRETION ABC TRANSPORTER ATP-BINDING PROTEIN"/>
    <property type="match status" value="1"/>
</dbReference>
<comment type="subcellular location">
    <subcellularLocation>
        <location evidence="1">Cell membrane</location>
        <topology evidence="1">Multi-pass membrane protein</topology>
    </subcellularLocation>
</comment>
<feature type="domain" description="ABC transmembrane type-1" evidence="7">
    <location>
        <begin position="32"/>
        <end position="309"/>
    </location>
</feature>
<feature type="transmembrane region" description="Helical" evidence="5">
    <location>
        <begin position="30"/>
        <end position="48"/>
    </location>
</feature>
<dbReference type="Pfam" id="PF00005">
    <property type="entry name" value="ABC_tran"/>
    <property type="match status" value="1"/>
</dbReference>
<dbReference type="GO" id="GO:0005886">
    <property type="term" value="C:plasma membrane"/>
    <property type="evidence" value="ECO:0007669"/>
    <property type="project" value="UniProtKB-SubCell"/>
</dbReference>
<evidence type="ECO:0000256" key="3">
    <source>
        <dbReference type="ARBA" id="ARBA00022989"/>
    </source>
</evidence>
<proteinExistence type="predicted"/>
<evidence type="ECO:0000259" key="6">
    <source>
        <dbReference type="PROSITE" id="PS50893"/>
    </source>
</evidence>
<gene>
    <name evidence="8" type="ORF">SAMN05192573_101723</name>
</gene>
<dbReference type="EMBL" id="FNCG01000001">
    <property type="protein sequence ID" value="SDF91522.1"/>
    <property type="molecule type" value="Genomic_DNA"/>
</dbReference>
<dbReference type="SUPFAM" id="SSF90123">
    <property type="entry name" value="ABC transporter transmembrane region"/>
    <property type="match status" value="1"/>
</dbReference>
<dbReference type="AlphaFoldDB" id="A0A1G7PYZ3"/>
<accession>A0A1G7PYZ3</accession>
<dbReference type="SUPFAM" id="SSF52540">
    <property type="entry name" value="P-loop containing nucleoside triphosphate hydrolases"/>
    <property type="match status" value="1"/>
</dbReference>
<evidence type="ECO:0000259" key="7">
    <source>
        <dbReference type="PROSITE" id="PS50929"/>
    </source>
</evidence>
<keyword evidence="4 5" id="KW-0472">Membrane</keyword>
<dbReference type="Pfam" id="PF00664">
    <property type="entry name" value="ABC_membrane"/>
    <property type="match status" value="1"/>
</dbReference>
<organism evidence="8 9">
    <name type="scientific">Mucilaginibacter gossypii</name>
    <dbReference type="NCBI Taxonomy" id="551996"/>
    <lineage>
        <taxon>Bacteria</taxon>
        <taxon>Pseudomonadati</taxon>
        <taxon>Bacteroidota</taxon>
        <taxon>Sphingobacteriia</taxon>
        <taxon>Sphingobacteriales</taxon>
        <taxon>Sphingobacteriaceae</taxon>
        <taxon>Mucilaginibacter</taxon>
    </lineage>
</organism>
<dbReference type="InterPro" id="IPR027417">
    <property type="entry name" value="P-loop_NTPase"/>
</dbReference>
<feature type="transmembrane region" description="Helical" evidence="5">
    <location>
        <begin position="141"/>
        <end position="159"/>
    </location>
</feature>
<dbReference type="PANTHER" id="PTHR43394">
    <property type="entry name" value="ATP-DEPENDENT PERMEASE MDL1, MITOCHONDRIAL"/>
    <property type="match status" value="1"/>
</dbReference>
<name>A0A1G7PYZ3_9SPHI</name>
<keyword evidence="2 5" id="KW-0812">Transmembrane</keyword>
<feature type="transmembrane region" description="Helical" evidence="5">
    <location>
        <begin position="165"/>
        <end position="183"/>
    </location>
</feature>
<evidence type="ECO:0000256" key="1">
    <source>
        <dbReference type="ARBA" id="ARBA00004651"/>
    </source>
</evidence>
<sequence>MSDNSQASIRSAGKKLFQLINLERKEVGQIYFFATLTGMIQLSLPLGIQAIIGMLFGGVLSASLVVLISFVVGGVLLNGMIQVLQMRVTESIQQRIFTRLTFAYAYRIPRIDLLSVDSYYLPELVNRFFDTASLQKGLSKLLLDIPAASIQILFGLVLLSFYHPVFIILGLMLLAIVCMIFYFSSHKGFTTSMEESEYKYEVGHWLEEISRAIKTFKYSQKHQLHIKRTDELTVGYLDARSAHFKVLVFQYRALIAFKVIITAAMLIIGTLLFLKQQINLGQFIASEIIIIAVLNSVEKLIISLETLYDVLTSIEKLDKVLQKPHDIELSTATAGNIDLNQPLTIAVQNLSFSFNHRKPVIDQLTFEVKPGEKICINGKEGSGKTTLLRIIAGLYSGYSGQILINGLPLQNIPAEVWRSRVAIFFAREELFSGTLWDNLTLGNEQSDFTFVADICQLVGLQLFIDANANGYQTVLHPQGQKLSYSVIQKILLARCFLLKPAILVMENGLQGIETENRRLIIDKLINDKSFSLIAISDSEEFSGVCDKLITLNT</sequence>
<dbReference type="InterPro" id="IPR036640">
    <property type="entry name" value="ABC1_TM_sf"/>
</dbReference>
<evidence type="ECO:0000256" key="5">
    <source>
        <dbReference type="SAM" id="Phobius"/>
    </source>
</evidence>
<evidence type="ECO:0000256" key="4">
    <source>
        <dbReference type="ARBA" id="ARBA00023136"/>
    </source>
</evidence>
<evidence type="ECO:0000313" key="9">
    <source>
        <dbReference type="Proteomes" id="UP000199705"/>
    </source>
</evidence>
<dbReference type="InterPro" id="IPR039421">
    <property type="entry name" value="Type_1_exporter"/>
</dbReference>
<dbReference type="Proteomes" id="UP000199705">
    <property type="component" value="Unassembled WGS sequence"/>
</dbReference>
<dbReference type="InterPro" id="IPR003439">
    <property type="entry name" value="ABC_transporter-like_ATP-bd"/>
</dbReference>
<dbReference type="STRING" id="551996.SAMN05192573_101723"/>
<keyword evidence="9" id="KW-1185">Reference proteome</keyword>
<feature type="transmembrane region" description="Helical" evidence="5">
    <location>
        <begin position="54"/>
        <end position="77"/>
    </location>
</feature>